<dbReference type="AlphaFoldDB" id="K9UHK7"/>
<name>K9UHK7_CHAP6</name>
<accession>K9UHK7</accession>
<reference evidence="1 2" key="1">
    <citation type="submission" date="2012-05" db="EMBL/GenBank/DDBJ databases">
        <title>Finished chromosome of genome of Chamaesiphon sp. PCC 6605.</title>
        <authorList>
            <consortium name="US DOE Joint Genome Institute"/>
            <person name="Gugger M."/>
            <person name="Coursin T."/>
            <person name="Rippka R."/>
            <person name="Tandeau De Marsac N."/>
            <person name="Huntemann M."/>
            <person name="Wei C.-L."/>
            <person name="Han J."/>
            <person name="Detter J.C."/>
            <person name="Han C."/>
            <person name="Tapia R."/>
            <person name="Chen A."/>
            <person name="Kyrpides N."/>
            <person name="Mavromatis K."/>
            <person name="Markowitz V."/>
            <person name="Szeto E."/>
            <person name="Ivanova N."/>
            <person name="Pagani I."/>
            <person name="Pati A."/>
            <person name="Goodwin L."/>
            <person name="Nordberg H.P."/>
            <person name="Cantor M.N."/>
            <person name="Hua S.X."/>
            <person name="Woyke T."/>
            <person name="Kerfeld C.A."/>
        </authorList>
    </citation>
    <scope>NUCLEOTIDE SEQUENCE [LARGE SCALE GENOMIC DNA]</scope>
    <source>
        <strain evidence="2">ATCC 27169 / PCC 6605</strain>
    </source>
</reference>
<organism evidence="1 2">
    <name type="scientific">Chamaesiphon minutus (strain ATCC 27169 / PCC 6605)</name>
    <dbReference type="NCBI Taxonomy" id="1173020"/>
    <lineage>
        <taxon>Bacteria</taxon>
        <taxon>Bacillati</taxon>
        <taxon>Cyanobacteriota</taxon>
        <taxon>Cyanophyceae</taxon>
        <taxon>Gomontiellales</taxon>
        <taxon>Chamaesiphonaceae</taxon>
        <taxon>Chamaesiphon</taxon>
    </lineage>
</organism>
<dbReference type="STRING" id="1173020.Cha6605_3116"/>
<dbReference type="Proteomes" id="UP000010366">
    <property type="component" value="Chromosome"/>
</dbReference>
<evidence type="ECO:0000313" key="1">
    <source>
        <dbReference type="EMBL" id="AFY94138.1"/>
    </source>
</evidence>
<dbReference type="RefSeq" id="WP_015160280.1">
    <property type="nucleotide sequence ID" value="NC_019697.1"/>
</dbReference>
<sequence length="57" mass="6422">MQTTIGKIPEISTKPTQPHQQLSIVRECPVGNRGWITCDLLLVRRAGLSASYHYSRN</sequence>
<evidence type="ECO:0000313" key="2">
    <source>
        <dbReference type="Proteomes" id="UP000010366"/>
    </source>
</evidence>
<proteinExistence type="predicted"/>
<dbReference type="KEGG" id="cmp:Cha6605_3116"/>
<dbReference type="EMBL" id="CP003600">
    <property type="protein sequence ID" value="AFY94138.1"/>
    <property type="molecule type" value="Genomic_DNA"/>
</dbReference>
<keyword evidence="2" id="KW-1185">Reference proteome</keyword>
<gene>
    <name evidence="1" type="ORF">Cha6605_3116</name>
</gene>
<protein>
    <submittedName>
        <fullName evidence="1">Uncharacterized protein</fullName>
    </submittedName>
</protein>
<dbReference type="HOGENOM" id="CLU_2988228_0_0_3"/>